<dbReference type="PANTHER" id="PTHR24361">
    <property type="entry name" value="MITOGEN-ACTIVATED KINASE KINASE KINASE"/>
    <property type="match status" value="1"/>
</dbReference>
<dbReference type="SMART" id="SM00220">
    <property type="entry name" value="S_TKc"/>
    <property type="match status" value="1"/>
</dbReference>
<evidence type="ECO:0000256" key="1">
    <source>
        <dbReference type="SAM" id="MobiDB-lite"/>
    </source>
</evidence>
<dbReference type="GO" id="GO:0004674">
    <property type="term" value="F:protein serine/threonine kinase activity"/>
    <property type="evidence" value="ECO:0007669"/>
    <property type="project" value="TreeGrafter"/>
</dbReference>
<dbReference type="AlphaFoldDB" id="A0A9W9JEP0"/>
<dbReference type="InterPro" id="IPR000719">
    <property type="entry name" value="Prot_kinase_dom"/>
</dbReference>
<accession>A0A9W9JEP0</accession>
<name>A0A9W9JEP0_9EURO</name>
<dbReference type="PROSITE" id="PS50011">
    <property type="entry name" value="PROTEIN_KINASE_DOM"/>
    <property type="match status" value="1"/>
</dbReference>
<keyword evidence="4" id="KW-1185">Reference proteome</keyword>
<dbReference type="Proteomes" id="UP001150904">
    <property type="component" value="Unassembled WGS sequence"/>
</dbReference>
<reference evidence="3" key="2">
    <citation type="journal article" date="2023" name="IMA Fungus">
        <title>Comparative genomic study of the Penicillium genus elucidates a diverse pangenome and 15 lateral gene transfer events.</title>
        <authorList>
            <person name="Petersen C."/>
            <person name="Sorensen T."/>
            <person name="Nielsen M.R."/>
            <person name="Sondergaard T.E."/>
            <person name="Sorensen J.L."/>
            <person name="Fitzpatrick D.A."/>
            <person name="Frisvad J.C."/>
            <person name="Nielsen K.L."/>
        </authorList>
    </citation>
    <scope>NUCLEOTIDE SEQUENCE</scope>
    <source>
        <strain evidence="3">IBT 15544</strain>
    </source>
</reference>
<dbReference type="GeneID" id="83183316"/>
<dbReference type="GO" id="GO:0005737">
    <property type="term" value="C:cytoplasm"/>
    <property type="evidence" value="ECO:0007669"/>
    <property type="project" value="TreeGrafter"/>
</dbReference>
<dbReference type="SUPFAM" id="SSF56112">
    <property type="entry name" value="Protein kinase-like (PK-like)"/>
    <property type="match status" value="1"/>
</dbReference>
<feature type="domain" description="Protein kinase" evidence="2">
    <location>
        <begin position="328"/>
        <end position="580"/>
    </location>
</feature>
<reference evidence="3" key="1">
    <citation type="submission" date="2022-12" db="EMBL/GenBank/DDBJ databases">
        <authorList>
            <person name="Petersen C."/>
        </authorList>
    </citation>
    <scope>NUCLEOTIDE SEQUENCE</scope>
    <source>
        <strain evidence="3">IBT 15544</strain>
    </source>
</reference>
<dbReference type="GO" id="GO:0005524">
    <property type="term" value="F:ATP binding"/>
    <property type="evidence" value="ECO:0007669"/>
    <property type="project" value="InterPro"/>
</dbReference>
<organism evidence="3 4">
    <name type="scientific">Penicillium cinerascens</name>
    <dbReference type="NCBI Taxonomy" id="70096"/>
    <lineage>
        <taxon>Eukaryota</taxon>
        <taxon>Fungi</taxon>
        <taxon>Dikarya</taxon>
        <taxon>Ascomycota</taxon>
        <taxon>Pezizomycotina</taxon>
        <taxon>Eurotiomycetes</taxon>
        <taxon>Eurotiomycetidae</taxon>
        <taxon>Eurotiales</taxon>
        <taxon>Aspergillaceae</taxon>
        <taxon>Penicillium</taxon>
    </lineage>
</organism>
<dbReference type="PANTHER" id="PTHR24361:SF613">
    <property type="entry name" value="NUCLEAR RECEPTOR-BINDING PROTEIN-RELATED"/>
    <property type="match status" value="1"/>
</dbReference>
<protein>
    <recommendedName>
        <fullName evidence="2">Protein kinase domain-containing protein</fullName>
    </recommendedName>
</protein>
<evidence type="ECO:0000313" key="4">
    <source>
        <dbReference type="Proteomes" id="UP001150904"/>
    </source>
</evidence>
<dbReference type="Pfam" id="PF00069">
    <property type="entry name" value="Pkinase"/>
    <property type="match status" value="1"/>
</dbReference>
<evidence type="ECO:0000259" key="2">
    <source>
        <dbReference type="PROSITE" id="PS50011"/>
    </source>
</evidence>
<dbReference type="InterPro" id="IPR053235">
    <property type="entry name" value="Ser_Thr_kinase"/>
</dbReference>
<feature type="compositionally biased region" description="Low complexity" evidence="1">
    <location>
        <begin position="102"/>
        <end position="124"/>
    </location>
</feature>
<dbReference type="EMBL" id="JAPQKR010000015">
    <property type="protein sequence ID" value="KAJ5195515.1"/>
    <property type="molecule type" value="Genomic_DNA"/>
</dbReference>
<evidence type="ECO:0000313" key="3">
    <source>
        <dbReference type="EMBL" id="KAJ5195515.1"/>
    </source>
</evidence>
<dbReference type="OrthoDB" id="1668230at2759"/>
<feature type="region of interest" description="Disordered" evidence="1">
    <location>
        <begin position="101"/>
        <end position="125"/>
    </location>
</feature>
<comment type="caution">
    <text evidence="3">The sequence shown here is derived from an EMBL/GenBank/DDBJ whole genome shotgun (WGS) entry which is preliminary data.</text>
</comment>
<dbReference type="Gene3D" id="1.10.510.10">
    <property type="entry name" value="Transferase(Phosphotransferase) domain 1"/>
    <property type="match status" value="1"/>
</dbReference>
<dbReference type="RefSeq" id="XP_058306003.1">
    <property type="nucleotide sequence ID" value="XM_058456015.1"/>
</dbReference>
<sequence length="580" mass="65018">MDNSHLGTLFCLPQDISDEVIRTLPLTGPDRDEEIRPLKDRGILQVDGKERFEKLANRIFEYMWDKVESEVSGLDVSGLGSNWKLRNTQYFRIQDTRISCPESEGTRTSTISSSSGRMSPDSGSAAMISPVYSPPEPESTADDGGATCQATAICLQDSEAVAGVECTFNLFQNVEPLQTPHGQQISYPMTGVDSTFNLFQNVEPLQTPHGQQSSYPMTGVDSTFNLFQSVEPLQTPHGQQSSYLMTGVDSTFNLFQNVEPLQTSHGQQNSYPMPGVFQNIEPLQAPHGLQAKRGGHHEDDEERLESDVGWCAGEGPHKITIRRATQRPDNYKLLIIGIFAEVYLLDNKIIRKVPRSESEEDMRPIIREAMVYERLSVHPRIAEWLSRGRSDYIDVKYYQHGDLANYCQKYTITAELQSKWFQQILEAIVVIHSYGVIHSDLALRQFFLDDELNLRLGDFNSSQCPGHLALGYEKASHCLPRDYDLPNTEASDIFALGSTLYELVAGKAPYGELAGPKSDNPDVIKAQIQRQHEVDHEIEARYKSHIFPNISGLFGGQIILGCWRGDFSNANEALDLYINS</sequence>
<dbReference type="InterPro" id="IPR011009">
    <property type="entry name" value="Kinase-like_dom_sf"/>
</dbReference>
<gene>
    <name evidence="3" type="ORF">N7498_008953</name>
</gene>
<proteinExistence type="predicted"/>